<gene>
    <name evidence="2" type="ORF">IPJ38_15465</name>
</gene>
<dbReference type="AlphaFoldDB" id="A0A935MU31"/>
<organism evidence="2 3">
    <name type="scientific">Candidatus Dechloromonas phosphorivorans</name>
    <dbReference type="NCBI Taxonomy" id="2899244"/>
    <lineage>
        <taxon>Bacteria</taxon>
        <taxon>Pseudomonadati</taxon>
        <taxon>Pseudomonadota</taxon>
        <taxon>Betaproteobacteria</taxon>
        <taxon>Rhodocyclales</taxon>
        <taxon>Azonexaceae</taxon>
        <taxon>Dechloromonas</taxon>
    </lineage>
</organism>
<evidence type="ECO:0000259" key="1">
    <source>
        <dbReference type="Pfam" id="PF13426"/>
    </source>
</evidence>
<dbReference type="CDD" id="cd00130">
    <property type="entry name" value="PAS"/>
    <property type="match status" value="1"/>
</dbReference>
<evidence type="ECO:0000313" key="3">
    <source>
        <dbReference type="Proteomes" id="UP000739411"/>
    </source>
</evidence>
<reference evidence="2 3" key="1">
    <citation type="submission" date="2020-10" db="EMBL/GenBank/DDBJ databases">
        <title>Connecting structure to function with the recovery of over 1000 high-quality activated sludge metagenome-assembled genomes encoding full-length rRNA genes using long-read sequencing.</title>
        <authorList>
            <person name="Singleton C.M."/>
            <person name="Petriglieri F."/>
            <person name="Kristensen J.M."/>
            <person name="Kirkegaard R.H."/>
            <person name="Michaelsen T.Y."/>
            <person name="Andersen M.H."/>
            <person name="Karst S.M."/>
            <person name="Dueholm M.S."/>
            <person name="Nielsen P.H."/>
            <person name="Albertsen M."/>
        </authorList>
    </citation>
    <scope>NUCLEOTIDE SEQUENCE [LARGE SCALE GENOMIC DNA]</scope>
    <source>
        <strain evidence="2">EsbW_18-Q3-R4-48_BATAC.463</strain>
    </source>
</reference>
<evidence type="ECO:0000313" key="2">
    <source>
        <dbReference type="EMBL" id="MBK7416284.1"/>
    </source>
</evidence>
<comment type="caution">
    <text evidence="2">The sequence shown here is derived from an EMBL/GenBank/DDBJ whole genome shotgun (WGS) entry which is preliminary data.</text>
</comment>
<name>A0A935MU31_9RHOO</name>
<protein>
    <submittedName>
        <fullName evidence="2">PAS domain-containing protein</fullName>
    </submittedName>
</protein>
<proteinExistence type="predicted"/>
<dbReference type="NCBIfam" id="TIGR00229">
    <property type="entry name" value="sensory_box"/>
    <property type="match status" value="2"/>
</dbReference>
<feature type="domain" description="PAS" evidence="1">
    <location>
        <begin position="120"/>
        <end position="211"/>
    </location>
</feature>
<dbReference type="SUPFAM" id="SSF55785">
    <property type="entry name" value="PYP-like sensor domain (PAS domain)"/>
    <property type="match status" value="2"/>
</dbReference>
<sequence>MIVVHRLSGRLLAVNSAACRLYGFPRNTLQQMRYPDLATETKSVVTIFNERREHVPLRYDCCADGMHFPVEMNLRWAGSGDEEYAFIAIRDVSEHFRQNARTRRRPALQALFRAAPYPLYLLNSRGIIVEANTAALERYRCEMSEMLEQHVSTFLGDAQQAARYYLSRQSMLNAEWHRRRDGELFLADILLTRQQDSNGQMTLVAVRDITEERASSTASRPVRNAGVLPLRARGRTLGLESRQQRT</sequence>
<accession>A0A935MU31</accession>
<feature type="domain" description="PAS" evidence="1">
    <location>
        <begin position="2"/>
        <end position="94"/>
    </location>
</feature>
<dbReference type="Proteomes" id="UP000739411">
    <property type="component" value="Unassembled WGS sequence"/>
</dbReference>
<dbReference type="InterPro" id="IPR000014">
    <property type="entry name" value="PAS"/>
</dbReference>
<dbReference type="Gene3D" id="3.30.450.20">
    <property type="entry name" value="PAS domain"/>
    <property type="match status" value="2"/>
</dbReference>
<dbReference type="Pfam" id="PF13426">
    <property type="entry name" value="PAS_9"/>
    <property type="match status" value="2"/>
</dbReference>
<dbReference type="InterPro" id="IPR035965">
    <property type="entry name" value="PAS-like_dom_sf"/>
</dbReference>
<dbReference type="EMBL" id="JADJMS010000038">
    <property type="protein sequence ID" value="MBK7416284.1"/>
    <property type="molecule type" value="Genomic_DNA"/>
</dbReference>